<organism evidence="2 3">
    <name type="scientific">Rhizophagus irregularis (strain DAOM 181602 / DAOM 197198 / MUCL 43194)</name>
    <name type="common">Arbuscular mycorrhizal fungus</name>
    <name type="synonym">Glomus intraradices</name>
    <dbReference type="NCBI Taxonomy" id="747089"/>
    <lineage>
        <taxon>Eukaryota</taxon>
        <taxon>Fungi</taxon>
        <taxon>Fungi incertae sedis</taxon>
        <taxon>Mucoromycota</taxon>
        <taxon>Glomeromycotina</taxon>
        <taxon>Glomeromycetes</taxon>
        <taxon>Glomerales</taxon>
        <taxon>Glomeraceae</taxon>
        <taxon>Rhizophagus</taxon>
    </lineage>
</organism>
<dbReference type="Gene3D" id="3.90.1200.10">
    <property type="match status" value="1"/>
</dbReference>
<evidence type="ECO:0000313" key="3">
    <source>
        <dbReference type="Proteomes" id="UP000018888"/>
    </source>
</evidence>
<dbReference type="PANTHER" id="PTHR21310:SF15">
    <property type="entry name" value="AMINOGLYCOSIDE PHOSPHOTRANSFERASE DOMAIN-CONTAINING PROTEIN"/>
    <property type="match status" value="1"/>
</dbReference>
<dbReference type="InterPro" id="IPR051678">
    <property type="entry name" value="AGP_Transferase"/>
</dbReference>
<dbReference type="Proteomes" id="UP000018888">
    <property type="component" value="Unassembled WGS sequence"/>
</dbReference>
<dbReference type="EMBL" id="AUPC02000249">
    <property type="protein sequence ID" value="POG64083.1"/>
    <property type="molecule type" value="Genomic_DNA"/>
</dbReference>
<proteinExistence type="predicted"/>
<dbReference type="InterPro" id="IPR002575">
    <property type="entry name" value="Aminoglycoside_PTrfase"/>
</dbReference>
<dbReference type="PANTHER" id="PTHR21310">
    <property type="entry name" value="AMINOGLYCOSIDE PHOSPHOTRANSFERASE-RELATED-RELATED"/>
    <property type="match status" value="1"/>
</dbReference>
<reference evidence="2 3" key="2">
    <citation type="journal article" date="2018" name="New Phytol.">
        <title>High intraspecific genome diversity in the model arbuscular mycorrhizal symbiont Rhizophagus irregularis.</title>
        <authorList>
            <person name="Chen E.C.H."/>
            <person name="Morin E."/>
            <person name="Beaudet D."/>
            <person name="Noel J."/>
            <person name="Yildirir G."/>
            <person name="Ndikumana S."/>
            <person name="Charron P."/>
            <person name="St-Onge C."/>
            <person name="Giorgi J."/>
            <person name="Kruger M."/>
            <person name="Marton T."/>
            <person name="Ropars J."/>
            <person name="Grigoriev I.V."/>
            <person name="Hainaut M."/>
            <person name="Henrissat B."/>
            <person name="Roux C."/>
            <person name="Martin F."/>
            <person name="Corradi N."/>
        </authorList>
    </citation>
    <scope>NUCLEOTIDE SEQUENCE [LARGE SCALE GENOMIC DNA]</scope>
    <source>
        <strain evidence="2 3">DAOM 197198</strain>
    </source>
</reference>
<evidence type="ECO:0000313" key="2">
    <source>
        <dbReference type="EMBL" id="POG64083.1"/>
    </source>
</evidence>
<comment type="caution">
    <text evidence="2">The sequence shown here is derived from an EMBL/GenBank/DDBJ whole genome shotgun (WGS) entry which is preliminary data.</text>
</comment>
<sequence length="355" mass="40862">MKYVTQNTNIKVPAVYDWNGTAQNPIKTPYIFMERLPGQHLYIKFGMKIGCLYMDEQTSSSATSTFQIGPVVNYLFHSKGRDSIPSSTGPFKSLKELYGTLIQKEKEFFEIHGAQKLLHLEGIKIDHGMEVTRVKNPIKKLGLLQSKLSNIFDELVDQKPFTLIHNDFDAQNMLVERSSTNDIKIVGIIDWEFSRTGTLWDLCKYPVWIQEIDELPISDANLKENHEKQNLRDFFYDEMVVKLRNGEGLLVHFFYNYGSEAKANIKLADLIMRLFWGPSLTKVQIPSERTINSYLLSADRLSDTEMKVPDHYVASVYCELKSRDYNFSWQQASVIAFHMQNNESKNSASDVNKVS</sequence>
<name>A0A2P4PFA3_RHIID</name>
<accession>A0A2P4PFA3</accession>
<feature type="domain" description="Aminoglycoside phosphotransferase" evidence="1">
    <location>
        <begin position="148"/>
        <end position="199"/>
    </location>
</feature>
<dbReference type="SUPFAM" id="SSF56112">
    <property type="entry name" value="Protein kinase-like (PK-like)"/>
    <property type="match status" value="1"/>
</dbReference>
<dbReference type="Pfam" id="PF01636">
    <property type="entry name" value="APH"/>
    <property type="match status" value="1"/>
</dbReference>
<reference evidence="2 3" key="1">
    <citation type="journal article" date="2013" name="Proc. Natl. Acad. Sci. U.S.A.">
        <title>Genome of an arbuscular mycorrhizal fungus provides insight into the oldest plant symbiosis.</title>
        <authorList>
            <person name="Tisserant E."/>
            <person name="Malbreil M."/>
            <person name="Kuo A."/>
            <person name="Kohler A."/>
            <person name="Symeonidi A."/>
            <person name="Balestrini R."/>
            <person name="Charron P."/>
            <person name="Duensing N."/>
            <person name="Frei Dit Frey N."/>
            <person name="Gianinazzi-Pearson V."/>
            <person name="Gilbert L.B."/>
            <person name="Handa Y."/>
            <person name="Herr J.R."/>
            <person name="Hijri M."/>
            <person name="Koul R."/>
            <person name="Kawaguchi M."/>
            <person name="Krajinski F."/>
            <person name="Lammers P.J."/>
            <person name="Masclaux F.G."/>
            <person name="Murat C."/>
            <person name="Morin E."/>
            <person name="Ndikumana S."/>
            <person name="Pagni M."/>
            <person name="Petitpierre D."/>
            <person name="Requena N."/>
            <person name="Rosikiewicz P."/>
            <person name="Riley R."/>
            <person name="Saito K."/>
            <person name="San Clemente H."/>
            <person name="Shapiro H."/>
            <person name="van Tuinen D."/>
            <person name="Becard G."/>
            <person name="Bonfante P."/>
            <person name="Paszkowski U."/>
            <person name="Shachar-Hill Y.Y."/>
            <person name="Tuskan G.A."/>
            <person name="Young P.W."/>
            <person name="Sanders I.R."/>
            <person name="Henrissat B."/>
            <person name="Rensing S.A."/>
            <person name="Grigoriev I.V."/>
            <person name="Corradi N."/>
            <person name="Roux C."/>
            <person name="Martin F."/>
        </authorList>
    </citation>
    <scope>NUCLEOTIDE SEQUENCE [LARGE SCALE GENOMIC DNA]</scope>
    <source>
        <strain evidence="2 3">DAOM 197198</strain>
    </source>
</reference>
<dbReference type="VEuPathDB" id="FungiDB:RhiirFUN_013812"/>
<protein>
    <recommendedName>
        <fullName evidence="1">Aminoglycoside phosphotransferase domain-containing protein</fullName>
    </recommendedName>
</protein>
<gene>
    <name evidence="2" type="ORF">GLOIN_2v1679321</name>
</gene>
<dbReference type="AlphaFoldDB" id="A0A2P4PFA3"/>
<dbReference type="InterPro" id="IPR011009">
    <property type="entry name" value="Kinase-like_dom_sf"/>
</dbReference>
<evidence type="ECO:0000259" key="1">
    <source>
        <dbReference type="Pfam" id="PF01636"/>
    </source>
</evidence>
<keyword evidence="3" id="KW-1185">Reference proteome</keyword>